<evidence type="ECO:0000313" key="1">
    <source>
        <dbReference type="EMBL" id="GAA0615105.1"/>
    </source>
</evidence>
<proteinExistence type="predicted"/>
<gene>
    <name evidence="1" type="ORF">GCM10009547_16250</name>
</gene>
<organism evidence="1 2">
    <name type="scientific">Sporichthya brevicatena</name>
    <dbReference type="NCBI Taxonomy" id="171442"/>
    <lineage>
        <taxon>Bacteria</taxon>
        <taxon>Bacillati</taxon>
        <taxon>Actinomycetota</taxon>
        <taxon>Actinomycetes</taxon>
        <taxon>Sporichthyales</taxon>
        <taxon>Sporichthyaceae</taxon>
        <taxon>Sporichthya</taxon>
    </lineage>
</organism>
<comment type="caution">
    <text evidence="1">The sequence shown here is derived from an EMBL/GenBank/DDBJ whole genome shotgun (WGS) entry which is preliminary data.</text>
</comment>
<dbReference type="SUPFAM" id="SSF48452">
    <property type="entry name" value="TPR-like"/>
    <property type="match status" value="1"/>
</dbReference>
<evidence type="ECO:0008006" key="3">
    <source>
        <dbReference type="Google" id="ProtNLM"/>
    </source>
</evidence>
<name>A0ABN1GNB5_9ACTN</name>
<evidence type="ECO:0000313" key="2">
    <source>
        <dbReference type="Proteomes" id="UP001500957"/>
    </source>
</evidence>
<protein>
    <recommendedName>
        <fullName evidence="3">Tetratricopeptide repeat protein</fullName>
    </recommendedName>
</protein>
<dbReference type="EMBL" id="BAAAHE010000011">
    <property type="protein sequence ID" value="GAA0615105.1"/>
    <property type="molecule type" value="Genomic_DNA"/>
</dbReference>
<dbReference type="Proteomes" id="UP001500957">
    <property type="component" value="Unassembled WGS sequence"/>
</dbReference>
<accession>A0ABN1GNB5</accession>
<dbReference type="RefSeq" id="WP_344603451.1">
    <property type="nucleotide sequence ID" value="NZ_BAAAHE010000011.1"/>
</dbReference>
<dbReference type="InterPro" id="IPR011990">
    <property type="entry name" value="TPR-like_helical_dom_sf"/>
</dbReference>
<reference evidence="1 2" key="1">
    <citation type="journal article" date="2019" name="Int. J. Syst. Evol. Microbiol.">
        <title>The Global Catalogue of Microorganisms (GCM) 10K type strain sequencing project: providing services to taxonomists for standard genome sequencing and annotation.</title>
        <authorList>
            <consortium name="The Broad Institute Genomics Platform"/>
            <consortium name="The Broad Institute Genome Sequencing Center for Infectious Disease"/>
            <person name="Wu L."/>
            <person name="Ma J."/>
        </authorList>
    </citation>
    <scope>NUCLEOTIDE SEQUENCE [LARGE SCALE GENOMIC DNA]</scope>
    <source>
        <strain evidence="1 2">JCM 10671</strain>
    </source>
</reference>
<keyword evidence="2" id="KW-1185">Reference proteome</keyword>
<dbReference type="Gene3D" id="1.25.40.10">
    <property type="entry name" value="Tetratricopeptide repeat domain"/>
    <property type="match status" value="1"/>
</dbReference>
<sequence length="406" mass="42613">MPERPHALACFPSPLSYVLVDARTDPEARRCLDLLAAGRQPESWPASLRGVQLAVEGDVASAAACFAGPSLVDRINRFVLAPDPADLPGLRTDAPPELLGLIDAFAFEVGLSDDPPALVAANGEIAALVLAAQASHAAATGSPDVAIDLLRRAAAEASAVSPATQAVMLGTAGMLAAGDPAAATDPVADLTQAVTLLADSDLAVSAAELHLQLGSVLHERAAAEERPPREAIHHYQSALQLIDEASAPYLWASAHLNLGTAYLVMPMVQASDQLRVGIATQSLRSALRVFAKEAHPEQWASAQINLANALVYMPSTHRADNLVEAVGLYEEVLEHRDGTADPSGRARLLTNIGNALAHLGVFEEAKARLVEARYLFETESDLAGVMTVRSILDEIARETVPSAVSS</sequence>